<reference evidence="2 3" key="1">
    <citation type="submission" date="2016-10" db="EMBL/GenBank/DDBJ databases">
        <authorList>
            <person name="de Groot N.N."/>
        </authorList>
    </citation>
    <scope>NUCLEOTIDE SEQUENCE [LARGE SCALE GENOMIC DNA]</scope>
    <source>
        <strain evidence="2 3">Nv1</strain>
    </source>
</reference>
<dbReference type="AlphaFoldDB" id="A0A1H7FXX6"/>
<feature type="domain" description="BioF2-like acetyltransferase" evidence="1">
    <location>
        <begin position="171"/>
        <end position="317"/>
    </location>
</feature>
<keyword evidence="3" id="KW-1185">Reference proteome</keyword>
<dbReference type="InterPro" id="IPR016181">
    <property type="entry name" value="Acyl_CoA_acyltransferase"/>
</dbReference>
<dbReference type="OrthoDB" id="8554567at2"/>
<dbReference type="STRING" id="1233.SAMN05216387_101115"/>
<protein>
    <submittedName>
        <fullName evidence="2">Acetyltransferase involved in cellulose biosynthesis, CelD/BcsL family</fullName>
    </submittedName>
</protein>
<sequence length="384" mass="42843">MTQWRIARALGSAPDLSLLGPVPLELDPSWLSSRVNGVDKYVQYFLLGDEYRPCGYAPFFVHQSALAYCLGETTIFHIPVLRYTIQGGPLCENQALLAGLFKPLSETIGRRGVVFFEGVRLGSPLAELLTSPDSAVFDLFHVVPYGPAYTRRLVELPAGAQFEDYLRTLGSKTREDVRRTRKNFSVKAGETVTLVRYTEPQQADELAAALAQVSRKTYQYHLLGLGLENTPAHVAHLRATAAGGWLRAYVLWIGKSPIAFGVGYYDGHTYHGHSVGYDPDISKLQPGIYLHTEVMADLLADGIRRFDFLPGDSLYKQRMSNNSREERHYYLIPRGWPGTVYAHTLVAVNLLSETIGRLLDKTGLKERIKRMVRVAAVKRSAGEN</sequence>
<name>A0A1H7FXX6_9PROT</name>
<organism evidence="2 3">
    <name type="scientific">Nitrosovibrio tenuis</name>
    <dbReference type="NCBI Taxonomy" id="1233"/>
    <lineage>
        <taxon>Bacteria</taxon>
        <taxon>Pseudomonadati</taxon>
        <taxon>Pseudomonadota</taxon>
        <taxon>Betaproteobacteria</taxon>
        <taxon>Nitrosomonadales</taxon>
        <taxon>Nitrosomonadaceae</taxon>
        <taxon>Nitrosovibrio</taxon>
    </lineage>
</organism>
<dbReference type="Gene3D" id="3.40.630.30">
    <property type="match status" value="1"/>
</dbReference>
<dbReference type="EMBL" id="FOBH01000001">
    <property type="protein sequence ID" value="SEK30751.1"/>
    <property type="molecule type" value="Genomic_DNA"/>
</dbReference>
<proteinExistence type="predicted"/>
<keyword evidence="2" id="KW-0808">Transferase</keyword>
<evidence type="ECO:0000259" key="1">
    <source>
        <dbReference type="Pfam" id="PF13480"/>
    </source>
</evidence>
<dbReference type="SUPFAM" id="SSF55729">
    <property type="entry name" value="Acyl-CoA N-acyltransferases (Nat)"/>
    <property type="match status" value="1"/>
</dbReference>
<dbReference type="GO" id="GO:0016740">
    <property type="term" value="F:transferase activity"/>
    <property type="evidence" value="ECO:0007669"/>
    <property type="project" value="UniProtKB-KW"/>
</dbReference>
<evidence type="ECO:0000313" key="3">
    <source>
        <dbReference type="Proteomes" id="UP000198620"/>
    </source>
</evidence>
<dbReference type="RefSeq" id="WP_090825795.1">
    <property type="nucleotide sequence ID" value="NZ_FOBH01000001.1"/>
</dbReference>
<dbReference type="Proteomes" id="UP000198620">
    <property type="component" value="Unassembled WGS sequence"/>
</dbReference>
<evidence type="ECO:0000313" key="2">
    <source>
        <dbReference type="EMBL" id="SEK30751.1"/>
    </source>
</evidence>
<gene>
    <name evidence="2" type="ORF">SAMN05216387_101115</name>
</gene>
<accession>A0A1H7FXX6</accession>
<dbReference type="Pfam" id="PF13480">
    <property type="entry name" value="Acetyltransf_6"/>
    <property type="match status" value="1"/>
</dbReference>
<dbReference type="InterPro" id="IPR038740">
    <property type="entry name" value="BioF2-like_GNAT_dom"/>
</dbReference>